<dbReference type="SUPFAM" id="SSF55658">
    <property type="entry name" value="L9 N-domain-like"/>
    <property type="match status" value="1"/>
</dbReference>
<evidence type="ECO:0000256" key="1">
    <source>
        <dbReference type="SAM" id="MobiDB-lite"/>
    </source>
</evidence>
<dbReference type="InterPro" id="IPR011320">
    <property type="entry name" value="RNase_H1_N"/>
</dbReference>
<accession>A0ABU6VDN3</accession>
<dbReference type="Pfam" id="PF01693">
    <property type="entry name" value="Cauli_VI"/>
    <property type="match status" value="1"/>
</dbReference>
<dbReference type="Proteomes" id="UP001341840">
    <property type="component" value="Unassembled WGS sequence"/>
</dbReference>
<name>A0ABU6VDN3_9FABA</name>
<comment type="caution">
    <text evidence="3">The sequence shown here is derived from an EMBL/GenBank/DDBJ whole genome shotgun (WGS) entry which is preliminary data.</text>
</comment>
<evidence type="ECO:0000313" key="4">
    <source>
        <dbReference type="Proteomes" id="UP001341840"/>
    </source>
</evidence>
<proteinExistence type="predicted"/>
<feature type="domain" description="Ribonuclease H1 N-terminal" evidence="2">
    <location>
        <begin position="138"/>
        <end position="179"/>
    </location>
</feature>
<keyword evidence="4" id="KW-1185">Reference proteome</keyword>
<gene>
    <name evidence="3" type="ORF">PIB30_030354</name>
</gene>
<reference evidence="3 4" key="1">
    <citation type="journal article" date="2023" name="Plants (Basel)">
        <title>Bridging the Gap: Combining Genomics and Transcriptomics Approaches to Understand Stylosanthes scabra, an Orphan Legume from the Brazilian Caatinga.</title>
        <authorList>
            <person name="Ferreira-Neto J.R.C."/>
            <person name="da Silva M.D."/>
            <person name="Binneck E."/>
            <person name="de Melo N.F."/>
            <person name="da Silva R.H."/>
            <person name="de Melo A.L.T.M."/>
            <person name="Pandolfi V."/>
            <person name="Bustamante F.O."/>
            <person name="Brasileiro-Vidal A.C."/>
            <person name="Benko-Iseppon A.M."/>
        </authorList>
    </citation>
    <scope>NUCLEOTIDE SEQUENCE [LARGE SCALE GENOMIC DNA]</scope>
    <source>
        <tissue evidence="3">Leaves</tissue>
    </source>
</reference>
<dbReference type="EMBL" id="JASCZI010151161">
    <property type="protein sequence ID" value="MED6170381.1"/>
    <property type="molecule type" value="Genomic_DNA"/>
</dbReference>
<evidence type="ECO:0000313" key="3">
    <source>
        <dbReference type="EMBL" id="MED6170381.1"/>
    </source>
</evidence>
<protein>
    <recommendedName>
        <fullName evidence="2">Ribonuclease H1 N-terminal domain-containing protein</fullName>
    </recommendedName>
</protein>
<feature type="region of interest" description="Disordered" evidence="1">
    <location>
        <begin position="110"/>
        <end position="130"/>
    </location>
</feature>
<dbReference type="InterPro" id="IPR037056">
    <property type="entry name" value="RNase_H1_N_sf"/>
</dbReference>
<evidence type="ECO:0000259" key="2">
    <source>
        <dbReference type="Pfam" id="PF01693"/>
    </source>
</evidence>
<organism evidence="3 4">
    <name type="scientific">Stylosanthes scabra</name>
    <dbReference type="NCBI Taxonomy" id="79078"/>
    <lineage>
        <taxon>Eukaryota</taxon>
        <taxon>Viridiplantae</taxon>
        <taxon>Streptophyta</taxon>
        <taxon>Embryophyta</taxon>
        <taxon>Tracheophyta</taxon>
        <taxon>Spermatophyta</taxon>
        <taxon>Magnoliopsida</taxon>
        <taxon>eudicotyledons</taxon>
        <taxon>Gunneridae</taxon>
        <taxon>Pentapetalae</taxon>
        <taxon>rosids</taxon>
        <taxon>fabids</taxon>
        <taxon>Fabales</taxon>
        <taxon>Fabaceae</taxon>
        <taxon>Papilionoideae</taxon>
        <taxon>50 kb inversion clade</taxon>
        <taxon>dalbergioids sensu lato</taxon>
        <taxon>Dalbergieae</taxon>
        <taxon>Pterocarpus clade</taxon>
        <taxon>Stylosanthes</taxon>
    </lineage>
</organism>
<dbReference type="InterPro" id="IPR009027">
    <property type="entry name" value="Ribosomal_bL9/RNase_H1_N"/>
</dbReference>
<dbReference type="Gene3D" id="3.40.970.10">
    <property type="entry name" value="Ribonuclease H1, N-terminal domain"/>
    <property type="match status" value="1"/>
</dbReference>
<sequence>MVTYYSLKRHGSGRIELNYVGSGGSGLRSGGSGGYGGGGVSREGGGGGYGGIYLEYGIVKYDHKWDNMEMFPKCMYRTIRVRLISRDDYTCGGSRWGPFEKKKVEHAFQGEDQEKSSVAGEEATHEGIAKDGGNYSHYAVRHGRVPGIYTNWEDAEPQVLGFPRAKFNGFRSLDEAIAFMHEGSTQKMKSPAATQKMKGPAATNVERLAPRFKNMDVGSSQFGSTSTAVWASSFCSEDAGTEEEFVPETQMGGFLVV</sequence>